<comment type="caution">
    <text evidence="1">The sequence shown here is derived from an EMBL/GenBank/DDBJ whole genome shotgun (WGS) entry which is preliminary data.</text>
</comment>
<dbReference type="Proteomes" id="UP000652761">
    <property type="component" value="Unassembled WGS sequence"/>
</dbReference>
<name>A0A843TGC2_COLES</name>
<proteinExistence type="predicted"/>
<evidence type="ECO:0000313" key="1">
    <source>
        <dbReference type="EMBL" id="MQL69296.1"/>
    </source>
</evidence>
<dbReference type="EMBL" id="NMUH01000034">
    <property type="protein sequence ID" value="MQL69296.1"/>
    <property type="molecule type" value="Genomic_DNA"/>
</dbReference>
<evidence type="ECO:0000313" key="2">
    <source>
        <dbReference type="Proteomes" id="UP000652761"/>
    </source>
</evidence>
<reference evidence="1" key="1">
    <citation type="submission" date="2017-07" db="EMBL/GenBank/DDBJ databases">
        <title>Taro Niue Genome Assembly and Annotation.</title>
        <authorList>
            <person name="Atibalentja N."/>
            <person name="Keating K."/>
            <person name="Fields C.J."/>
        </authorList>
    </citation>
    <scope>NUCLEOTIDE SEQUENCE</scope>
    <source>
        <strain evidence="1">Niue_2</strain>
        <tissue evidence="1">Leaf</tissue>
    </source>
</reference>
<organism evidence="1 2">
    <name type="scientific">Colocasia esculenta</name>
    <name type="common">Wild taro</name>
    <name type="synonym">Arum esculentum</name>
    <dbReference type="NCBI Taxonomy" id="4460"/>
    <lineage>
        <taxon>Eukaryota</taxon>
        <taxon>Viridiplantae</taxon>
        <taxon>Streptophyta</taxon>
        <taxon>Embryophyta</taxon>
        <taxon>Tracheophyta</taxon>
        <taxon>Spermatophyta</taxon>
        <taxon>Magnoliopsida</taxon>
        <taxon>Liliopsida</taxon>
        <taxon>Araceae</taxon>
        <taxon>Aroideae</taxon>
        <taxon>Colocasieae</taxon>
        <taxon>Colocasia</taxon>
    </lineage>
</organism>
<gene>
    <name evidence="1" type="ORF">Taro_001618</name>
</gene>
<keyword evidence="2" id="KW-1185">Reference proteome</keyword>
<protein>
    <submittedName>
        <fullName evidence="1">Uncharacterized protein</fullName>
    </submittedName>
</protein>
<accession>A0A843TGC2</accession>
<sequence length="91" mass="10305">MDLRSRHRGCRFQERDIEPVAFSDFSAYDHEKCVQSPCAAFELTLPLLDACFAREWSGDGAKGGMKWRCSGVKRNELKSGHQGKETPILDE</sequence>
<dbReference type="AlphaFoldDB" id="A0A843TGC2"/>